<feature type="transmembrane region" description="Helical" evidence="1">
    <location>
        <begin position="12"/>
        <end position="31"/>
    </location>
</feature>
<keyword evidence="1" id="KW-0472">Membrane</keyword>
<sequence>MQTKELPQFIKVIPRIFQAIVLCLAIYLFFYTLNLVTANHPTIIIDIFRRFLSIVTKFHTVLSFVVEKSWKYLIFPSIKFLGIPIFTYVGICLITPSGLWRRILSFIAICVFPEVLNRLTKLNIREYSKS</sequence>
<protein>
    <submittedName>
        <fullName evidence="2">Uncharacterized protein</fullName>
    </submittedName>
</protein>
<dbReference type="RefSeq" id="WP_332867353.1">
    <property type="nucleotide sequence ID" value="NZ_JBAFSM010000064.1"/>
</dbReference>
<gene>
    <name evidence="2" type="ORF">V0288_22315</name>
</gene>
<name>A0AAW9R0B6_9CHRO</name>
<keyword evidence="1" id="KW-1133">Transmembrane helix</keyword>
<keyword evidence="3" id="KW-1185">Reference proteome</keyword>
<evidence type="ECO:0000313" key="2">
    <source>
        <dbReference type="EMBL" id="MEG3439878.1"/>
    </source>
</evidence>
<keyword evidence="1" id="KW-0812">Transmembrane</keyword>
<accession>A0AAW9R0B6</accession>
<feature type="transmembrane region" description="Helical" evidence="1">
    <location>
        <begin position="78"/>
        <end position="97"/>
    </location>
</feature>
<evidence type="ECO:0000256" key="1">
    <source>
        <dbReference type="SAM" id="Phobius"/>
    </source>
</evidence>
<proteinExistence type="predicted"/>
<dbReference type="Proteomes" id="UP001328733">
    <property type="component" value="Unassembled WGS sequence"/>
</dbReference>
<dbReference type="EMBL" id="JBAFSM010000064">
    <property type="protein sequence ID" value="MEG3439878.1"/>
    <property type="molecule type" value="Genomic_DNA"/>
</dbReference>
<feature type="non-terminal residue" evidence="2">
    <location>
        <position position="130"/>
    </location>
</feature>
<comment type="caution">
    <text evidence="2">The sequence shown here is derived from an EMBL/GenBank/DDBJ whole genome shotgun (WGS) entry which is preliminary data.</text>
</comment>
<evidence type="ECO:0000313" key="3">
    <source>
        <dbReference type="Proteomes" id="UP001328733"/>
    </source>
</evidence>
<dbReference type="AlphaFoldDB" id="A0AAW9R0B6"/>
<reference evidence="2 3" key="1">
    <citation type="submission" date="2024-01" db="EMBL/GenBank/DDBJ databases">
        <title>Genomic insights into the taxonomy and metabolism of the cyanobacterium Pannus brasiliensis CCIBt3594.</title>
        <authorList>
            <person name="Machado M."/>
            <person name="Botero N.B."/>
            <person name="Andreote A.P.D."/>
            <person name="Feitosa A.M.T."/>
            <person name="Popin R."/>
            <person name="Sivonen K."/>
            <person name="Fiore M.F."/>
        </authorList>
    </citation>
    <scope>NUCLEOTIDE SEQUENCE [LARGE SCALE GENOMIC DNA]</scope>
    <source>
        <strain evidence="2 3">CCIBt3594</strain>
    </source>
</reference>
<organism evidence="2 3">
    <name type="scientific">Pannus brasiliensis CCIBt3594</name>
    <dbReference type="NCBI Taxonomy" id="1427578"/>
    <lineage>
        <taxon>Bacteria</taxon>
        <taxon>Bacillati</taxon>
        <taxon>Cyanobacteriota</taxon>
        <taxon>Cyanophyceae</taxon>
        <taxon>Oscillatoriophycideae</taxon>
        <taxon>Chroococcales</taxon>
        <taxon>Microcystaceae</taxon>
        <taxon>Pannus</taxon>
    </lineage>
</organism>